<dbReference type="PANTHER" id="PTHR24248">
    <property type="entry name" value="ADRENERGIC RECEPTOR-RELATED G-PROTEIN COUPLED RECEPTOR"/>
    <property type="match status" value="1"/>
</dbReference>
<keyword evidence="13" id="KW-1185">Reference proteome</keyword>
<feature type="compositionally biased region" description="Polar residues" evidence="10">
    <location>
        <begin position="245"/>
        <end position="260"/>
    </location>
</feature>
<protein>
    <submittedName>
        <fullName evidence="14">5-hydroxytryptamine receptor 6</fullName>
    </submittedName>
</protein>
<evidence type="ECO:0000313" key="13">
    <source>
        <dbReference type="Proteomes" id="UP001652642"/>
    </source>
</evidence>
<dbReference type="Pfam" id="PF00001">
    <property type="entry name" value="7tm_1"/>
    <property type="match status" value="1"/>
</dbReference>
<evidence type="ECO:0000256" key="3">
    <source>
        <dbReference type="ARBA" id="ARBA00022692"/>
    </source>
</evidence>
<evidence type="ECO:0000256" key="2">
    <source>
        <dbReference type="ARBA" id="ARBA00022475"/>
    </source>
</evidence>
<feature type="transmembrane region" description="Helical" evidence="11">
    <location>
        <begin position="274"/>
        <end position="295"/>
    </location>
</feature>
<keyword evidence="3 9" id="KW-0812">Transmembrane</keyword>
<dbReference type="InterPro" id="IPR017452">
    <property type="entry name" value="GPCR_Rhodpsn_7TM"/>
</dbReference>
<feature type="transmembrane region" description="Helical" evidence="11">
    <location>
        <begin position="61"/>
        <end position="79"/>
    </location>
</feature>
<evidence type="ECO:0000256" key="1">
    <source>
        <dbReference type="ARBA" id="ARBA00004651"/>
    </source>
</evidence>
<feature type="transmembrane region" description="Helical" evidence="11">
    <location>
        <begin position="141"/>
        <end position="160"/>
    </location>
</feature>
<dbReference type="PROSITE" id="PS00237">
    <property type="entry name" value="G_PROTEIN_RECEP_F1_1"/>
    <property type="match status" value="1"/>
</dbReference>
<evidence type="ECO:0000256" key="10">
    <source>
        <dbReference type="SAM" id="MobiDB-lite"/>
    </source>
</evidence>
<feature type="domain" description="G-protein coupled receptors family 1 profile" evidence="12">
    <location>
        <begin position="41"/>
        <end position="331"/>
    </location>
</feature>
<feature type="transmembrane region" description="Helical" evidence="11">
    <location>
        <begin position="99"/>
        <end position="120"/>
    </location>
</feature>
<evidence type="ECO:0000259" key="12">
    <source>
        <dbReference type="PROSITE" id="PS50262"/>
    </source>
</evidence>
<dbReference type="Gene3D" id="1.20.1070.10">
    <property type="entry name" value="Rhodopsin 7-helix transmembrane proteins"/>
    <property type="match status" value="1"/>
</dbReference>
<evidence type="ECO:0000256" key="11">
    <source>
        <dbReference type="SAM" id="Phobius"/>
    </source>
</evidence>
<dbReference type="InterPro" id="IPR002232">
    <property type="entry name" value="5HT6_rcpt"/>
</dbReference>
<evidence type="ECO:0000256" key="8">
    <source>
        <dbReference type="ARBA" id="ARBA00023224"/>
    </source>
</evidence>
<comment type="subcellular location">
    <subcellularLocation>
        <location evidence="1">Cell membrane</location>
        <topology evidence="1">Multi-pass membrane protein</topology>
    </subcellularLocation>
</comment>
<dbReference type="CDD" id="cd15054">
    <property type="entry name" value="7tmA_5-HT6"/>
    <property type="match status" value="1"/>
</dbReference>
<keyword evidence="8 9" id="KW-0807">Transducer</keyword>
<sequence length="438" mass="48970">MEGGFGSANATRSAGERPGWLHGSPWTATFLCFIILLTMVGNFSLILLIFTQRSLRNTSNYFLVSLFMSDLMVGSVVMPPAMLNQLCGRWVLDPAFCSIWFSFDVMCTSASILNLCVISLDRYLLIISPLKYKLRMTSGRAVLLILATWTLAALVSFWPIKMGWHRVEFDLRPLNATLRPDEEEEEEECRLLVSLPYALIASGLTFFLPAVAILFTYCRILLAARKQAVQVASLTNNVMAAADESMQQVPRAQSRPTATSDNHRKLSNKNSKRALKASLTLGVLLGMFFVAWLPFFVCNMAQAVCNCISADFFDILTWLGYCNSTMNPIIYPLFMRDFKRAMAKYLPCCRRAWERRPSPISLSVRNSNSGPRPEASLKNVLTLQGDTDSADSIIQINEQSSQHLGSLPAMGADSVTLFDPEHTDPELRINQLNTPMEE</sequence>
<dbReference type="PROSITE" id="PS50262">
    <property type="entry name" value="G_PROTEIN_RECEP_F1_2"/>
    <property type="match status" value="1"/>
</dbReference>
<keyword evidence="2" id="KW-1003">Cell membrane</keyword>
<dbReference type="RefSeq" id="XP_072833589.1">
    <property type="nucleotide sequence ID" value="XM_072977488.1"/>
</dbReference>
<organism evidence="13 14">
    <name type="scientific">Pogona vitticeps</name>
    <name type="common">central bearded dragon</name>
    <dbReference type="NCBI Taxonomy" id="103695"/>
    <lineage>
        <taxon>Eukaryota</taxon>
        <taxon>Metazoa</taxon>
        <taxon>Chordata</taxon>
        <taxon>Craniata</taxon>
        <taxon>Vertebrata</taxon>
        <taxon>Euteleostomi</taxon>
        <taxon>Lepidosauria</taxon>
        <taxon>Squamata</taxon>
        <taxon>Bifurcata</taxon>
        <taxon>Unidentata</taxon>
        <taxon>Episquamata</taxon>
        <taxon>Toxicofera</taxon>
        <taxon>Iguania</taxon>
        <taxon>Acrodonta</taxon>
        <taxon>Agamidae</taxon>
        <taxon>Amphibolurinae</taxon>
        <taxon>Pogona</taxon>
    </lineage>
</organism>
<feature type="region of interest" description="Disordered" evidence="10">
    <location>
        <begin position="245"/>
        <end position="269"/>
    </location>
</feature>
<evidence type="ECO:0000256" key="7">
    <source>
        <dbReference type="ARBA" id="ARBA00023170"/>
    </source>
</evidence>
<dbReference type="PRINTS" id="PR01102">
    <property type="entry name" value="5HT6RECEPTR"/>
</dbReference>
<evidence type="ECO:0000256" key="5">
    <source>
        <dbReference type="ARBA" id="ARBA00023040"/>
    </source>
</evidence>
<feature type="transmembrane region" description="Helical" evidence="11">
    <location>
        <begin position="197"/>
        <end position="217"/>
    </location>
</feature>
<keyword evidence="5 9" id="KW-0297">G-protein coupled receptor</keyword>
<dbReference type="SUPFAM" id="SSF81321">
    <property type="entry name" value="Family A G protein-coupled receptor-like"/>
    <property type="match status" value="1"/>
</dbReference>
<keyword evidence="6 11" id="KW-0472">Membrane</keyword>
<dbReference type="GeneID" id="110073211"/>
<feature type="transmembrane region" description="Helical" evidence="11">
    <location>
        <begin position="26"/>
        <end position="49"/>
    </location>
</feature>
<gene>
    <name evidence="14" type="primary">HTR6</name>
</gene>
<dbReference type="Proteomes" id="UP001652642">
    <property type="component" value="Chromosome 7"/>
</dbReference>
<proteinExistence type="inferred from homology"/>
<comment type="similarity">
    <text evidence="9">Belongs to the G-protein coupled receptor 1 family.</text>
</comment>
<evidence type="ECO:0000256" key="9">
    <source>
        <dbReference type="RuleBase" id="RU000688"/>
    </source>
</evidence>
<feature type="transmembrane region" description="Helical" evidence="11">
    <location>
        <begin position="315"/>
        <end position="334"/>
    </location>
</feature>
<dbReference type="PRINTS" id="PR00237">
    <property type="entry name" value="GPCRRHODOPSN"/>
</dbReference>
<dbReference type="SMART" id="SM01381">
    <property type="entry name" value="7TM_GPCR_Srsx"/>
    <property type="match status" value="1"/>
</dbReference>
<reference evidence="14" key="1">
    <citation type="submission" date="2025-08" db="UniProtKB">
        <authorList>
            <consortium name="RefSeq"/>
        </authorList>
    </citation>
    <scope>IDENTIFICATION</scope>
</reference>
<evidence type="ECO:0000256" key="6">
    <source>
        <dbReference type="ARBA" id="ARBA00023136"/>
    </source>
</evidence>
<accession>A0ABM5EKB3</accession>
<dbReference type="InterPro" id="IPR000276">
    <property type="entry name" value="GPCR_Rhodpsn"/>
</dbReference>
<evidence type="ECO:0000256" key="4">
    <source>
        <dbReference type="ARBA" id="ARBA00022989"/>
    </source>
</evidence>
<dbReference type="PANTHER" id="PTHR24248:SF66">
    <property type="entry name" value="OCTOPAMINE RECEPTOR BETA-3R"/>
    <property type="match status" value="1"/>
</dbReference>
<keyword evidence="7 9" id="KW-0675">Receptor</keyword>
<evidence type="ECO:0000313" key="14">
    <source>
        <dbReference type="RefSeq" id="XP_072833589.1"/>
    </source>
</evidence>
<keyword evidence="4 11" id="KW-1133">Transmembrane helix</keyword>
<name>A0ABM5EKB3_9SAUR</name>